<sequence length="106" mass="11827">MASTVGFGQYPWSTGHDKQSTAIVESSTSGRSFNNGNTGWLHRRPDPGRAREATELILRFGGIVTTGVSMHRIHFVKRINRRRAQIRGALPNLDGHNPTLVHIELR</sequence>
<evidence type="ECO:0000313" key="3">
    <source>
        <dbReference type="Proteomes" id="UP000054559"/>
    </source>
</evidence>
<dbReference type="AlphaFoldDB" id="A0A0J8R2Z4"/>
<feature type="region of interest" description="Disordered" evidence="1">
    <location>
        <begin position="1"/>
        <end position="47"/>
    </location>
</feature>
<gene>
    <name evidence="2" type="ORF">CISG_07257</name>
</gene>
<organism evidence="2 3">
    <name type="scientific">Coccidioides immitis RMSCC 3703</name>
    <dbReference type="NCBI Taxonomy" id="454286"/>
    <lineage>
        <taxon>Eukaryota</taxon>
        <taxon>Fungi</taxon>
        <taxon>Dikarya</taxon>
        <taxon>Ascomycota</taxon>
        <taxon>Pezizomycotina</taxon>
        <taxon>Eurotiomycetes</taxon>
        <taxon>Eurotiomycetidae</taxon>
        <taxon>Onygenales</taxon>
        <taxon>Onygenaceae</taxon>
        <taxon>Coccidioides</taxon>
    </lineage>
</organism>
<dbReference type="EMBL" id="DS268170">
    <property type="protein sequence ID" value="KMU79091.1"/>
    <property type="molecule type" value="Genomic_DNA"/>
</dbReference>
<evidence type="ECO:0000256" key="1">
    <source>
        <dbReference type="SAM" id="MobiDB-lite"/>
    </source>
</evidence>
<name>A0A0J8R2Z4_COCIT</name>
<dbReference type="Proteomes" id="UP000054559">
    <property type="component" value="Unassembled WGS sequence"/>
</dbReference>
<reference evidence="3" key="1">
    <citation type="journal article" date="2010" name="Genome Res.">
        <title>Population genomic sequencing of Coccidioides fungi reveals recent hybridization and transposon control.</title>
        <authorList>
            <person name="Neafsey D.E."/>
            <person name="Barker B.M."/>
            <person name="Sharpton T.J."/>
            <person name="Stajich J.E."/>
            <person name="Park D.J."/>
            <person name="Whiston E."/>
            <person name="Hung C.-Y."/>
            <person name="McMahan C."/>
            <person name="White J."/>
            <person name="Sykes S."/>
            <person name="Heiman D."/>
            <person name="Young S."/>
            <person name="Zeng Q."/>
            <person name="Abouelleil A."/>
            <person name="Aftuck L."/>
            <person name="Bessette D."/>
            <person name="Brown A."/>
            <person name="FitzGerald M."/>
            <person name="Lui A."/>
            <person name="Macdonald J.P."/>
            <person name="Priest M."/>
            <person name="Orbach M.J."/>
            <person name="Galgiani J.N."/>
            <person name="Kirkland T.N."/>
            <person name="Cole G.T."/>
            <person name="Birren B.W."/>
            <person name="Henn M.R."/>
            <person name="Taylor J.W."/>
            <person name="Rounsley S.D."/>
        </authorList>
    </citation>
    <scope>NUCLEOTIDE SEQUENCE [LARGE SCALE GENOMIC DNA]</scope>
    <source>
        <strain evidence="3">RMSCC 3703</strain>
    </source>
</reference>
<protein>
    <submittedName>
        <fullName evidence="2">Uncharacterized protein</fullName>
    </submittedName>
</protein>
<proteinExistence type="predicted"/>
<feature type="compositionally biased region" description="Polar residues" evidence="1">
    <location>
        <begin position="20"/>
        <end position="38"/>
    </location>
</feature>
<accession>A0A0J8R2Z4</accession>
<evidence type="ECO:0000313" key="2">
    <source>
        <dbReference type="EMBL" id="KMU79091.1"/>
    </source>
</evidence>